<evidence type="ECO:0000256" key="1">
    <source>
        <dbReference type="ARBA" id="ARBA00022574"/>
    </source>
</evidence>
<dbReference type="Proteomes" id="UP000276834">
    <property type="component" value="Unassembled WGS sequence"/>
</dbReference>
<accession>A0A3L8Q992</accession>
<keyword evidence="2" id="KW-0677">Repeat</keyword>
<dbReference type="InterPro" id="IPR015943">
    <property type="entry name" value="WD40/YVTN_repeat-like_dom_sf"/>
</dbReference>
<evidence type="ECO:0000313" key="5">
    <source>
        <dbReference type="Proteomes" id="UP000276834"/>
    </source>
</evidence>
<dbReference type="GO" id="GO:0071013">
    <property type="term" value="C:catalytic step 2 spliceosome"/>
    <property type="evidence" value="ECO:0007669"/>
    <property type="project" value="TreeGrafter"/>
</dbReference>
<keyword evidence="5" id="KW-1185">Reference proteome</keyword>
<proteinExistence type="predicted"/>
<feature type="compositionally biased region" description="Polar residues" evidence="3">
    <location>
        <begin position="187"/>
        <end position="198"/>
    </location>
</feature>
<evidence type="ECO:0000313" key="4">
    <source>
        <dbReference type="EMBL" id="RLV63866.1"/>
    </source>
</evidence>
<dbReference type="EMBL" id="QUSF01001770">
    <property type="protein sequence ID" value="RLV63866.1"/>
    <property type="molecule type" value="Genomic_DNA"/>
</dbReference>
<reference evidence="4 5" key="1">
    <citation type="journal article" date="2018" name="Proc. R. Soc. B">
        <title>A non-coding region near Follistatin controls head colour polymorphism in the Gouldian finch.</title>
        <authorList>
            <person name="Toomey M.B."/>
            <person name="Marques C.I."/>
            <person name="Andrade P."/>
            <person name="Araujo P.M."/>
            <person name="Sabatino S."/>
            <person name="Gazda M.A."/>
            <person name="Afonso S."/>
            <person name="Lopes R.J."/>
            <person name="Corbo J.C."/>
            <person name="Carneiro M."/>
        </authorList>
    </citation>
    <scope>NUCLEOTIDE SEQUENCE [LARGE SCALE GENOMIC DNA]</scope>
    <source>
        <strain evidence="4">Red01</strain>
        <tissue evidence="4">Muscle</tissue>
    </source>
</reference>
<feature type="region of interest" description="Disordered" evidence="3">
    <location>
        <begin position="185"/>
        <end position="224"/>
    </location>
</feature>
<dbReference type="PANTHER" id="PTHR44006">
    <property type="entry name" value="U5 SMALL NUCLEAR RIBONUCLEOPROTEIN 40 KDA PROTEIN"/>
    <property type="match status" value="1"/>
</dbReference>
<protein>
    <submittedName>
        <fullName evidence="4">Uncharacterized protein</fullName>
    </submittedName>
</protein>
<organism evidence="4 5">
    <name type="scientific">Chloebia gouldiae</name>
    <name type="common">Gouldian finch</name>
    <name type="synonym">Erythrura gouldiae</name>
    <dbReference type="NCBI Taxonomy" id="44316"/>
    <lineage>
        <taxon>Eukaryota</taxon>
        <taxon>Metazoa</taxon>
        <taxon>Chordata</taxon>
        <taxon>Craniata</taxon>
        <taxon>Vertebrata</taxon>
        <taxon>Euteleostomi</taxon>
        <taxon>Archelosauria</taxon>
        <taxon>Archosauria</taxon>
        <taxon>Dinosauria</taxon>
        <taxon>Saurischia</taxon>
        <taxon>Theropoda</taxon>
        <taxon>Coelurosauria</taxon>
        <taxon>Aves</taxon>
        <taxon>Neognathae</taxon>
        <taxon>Neoaves</taxon>
        <taxon>Telluraves</taxon>
        <taxon>Australaves</taxon>
        <taxon>Passeriformes</taxon>
        <taxon>Passeroidea</taxon>
        <taxon>Passeridae</taxon>
        <taxon>Chloebia</taxon>
    </lineage>
</organism>
<evidence type="ECO:0000256" key="2">
    <source>
        <dbReference type="ARBA" id="ARBA00022737"/>
    </source>
</evidence>
<dbReference type="PANTHER" id="PTHR44006:SF1">
    <property type="entry name" value="U5 SMALL NUCLEAR RIBONUCLEOPROTEIN 40 KDA PROTEIN"/>
    <property type="match status" value="1"/>
</dbReference>
<name>A0A3L8Q992_CHLGU</name>
<sequence length="582" mass="61487">MAVSCHCIPLVPGSESPGSGSCVECEIPNSPQGDPPAGDRDIFATGLDPWVSWQKLGGFFESRDEEQKSKVNPCMVAFQGAEGGSKSGLKIPVKDTNAQIQCQGDRNSYRLGARAWSSSNYQLNELLVAERQNLSSPCPDLVGQLSQHELGLDCLQPCWALSGEGGFLPWGRAAQALGGAGIPALGENSSSPGGSRNSCPGRAGAPALGKNSSSPGGSRNSCLGEQELLPWGEQEFLPGRAAPALGGAGVPAWAPVDRLSPALGRCAWSWGHLVHSAGAGGAQGSDSSWGSRHRDLGLAFPDSETVFKRSLKAELCLVPPGKDPGGLRQQPAVGEAWQRVIKGLRCSRGWGLWAPHCPPKGKPGRAHSVGGCLGGPSADLPPVPALSRISLASQLSNPSLCPEGFHHSCLLPAQASALLGLSEQHFSPGSSCLSSQRSLQPAAEPPGGTGVLLGPCLPSPGLCCRFVYVWDTTSRRILYKLPGHAGSVNELAFHPEEPITAPGLTELLILWESISRFRGGRAVFARLQLAQGLWDWAGDTQRAAGWHLLDREERVWNSWDARGVTMFGDSMRTWITWEPEGS</sequence>
<dbReference type="InterPro" id="IPR052234">
    <property type="entry name" value="U5_snRNP_Component"/>
</dbReference>
<dbReference type="OrthoDB" id="1068471at2759"/>
<dbReference type="STRING" id="44316.ENSEGOP00005020856"/>
<evidence type="ECO:0000256" key="3">
    <source>
        <dbReference type="SAM" id="MobiDB-lite"/>
    </source>
</evidence>
<keyword evidence="1" id="KW-0853">WD repeat</keyword>
<feature type="compositionally biased region" description="Polar residues" evidence="3">
    <location>
        <begin position="210"/>
        <end position="223"/>
    </location>
</feature>
<dbReference type="GO" id="GO:0003723">
    <property type="term" value="F:RNA binding"/>
    <property type="evidence" value="ECO:0007669"/>
    <property type="project" value="TreeGrafter"/>
</dbReference>
<dbReference type="AlphaFoldDB" id="A0A3L8Q992"/>
<dbReference type="Gene3D" id="2.130.10.10">
    <property type="entry name" value="YVTN repeat-like/Quinoprotein amine dehydrogenase"/>
    <property type="match status" value="1"/>
</dbReference>
<gene>
    <name evidence="4" type="ORF">DV515_00017834</name>
</gene>
<comment type="caution">
    <text evidence="4">The sequence shown here is derived from an EMBL/GenBank/DDBJ whole genome shotgun (WGS) entry which is preliminary data.</text>
</comment>